<evidence type="ECO:0000256" key="1">
    <source>
        <dbReference type="SAM" id="MobiDB-lite"/>
    </source>
</evidence>
<sequence>MSESSDVSTGSTGETDEASHKPVLRVVKGDLTAEELAALVAVVAARNAAAAHAASGTKPSLRSEWGHPARQVRPPHVFGPDQWRRSSFGR</sequence>
<reference evidence="2" key="1">
    <citation type="submission" date="2019-09" db="EMBL/GenBank/DDBJ databases">
        <authorList>
            <person name="Li J."/>
        </authorList>
    </citation>
    <scope>NUCLEOTIDE SEQUENCE [LARGE SCALE GENOMIC DNA]</scope>
    <source>
        <strain evidence="2">NRBC 14897</strain>
    </source>
</reference>
<dbReference type="RefSeq" id="WP_129185316.1">
    <property type="nucleotide sequence ID" value="NZ_JAGIOG010000001.1"/>
</dbReference>
<comment type="caution">
    <text evidence="2">The sequence shown here is derived from an EMBL/GenBank/DDBJ whole genome shotgun (WGS) entry which is preliminary data.</text>
</comment>
<accession>A0A641AJP6</accession>
<dbReference type="EMBL" id="SDPP02000006">
    <property type="protein sequence ID" value="KAA1372974.1"/>
    <property type="molecule type" value="Genomic_DNA"/>
</dbReference>
<name>A0A641AJP6_9ACTN</name>
<keyword evidence="3" id="KW-1185">Reference proteome</keyword>
<dbReference type="Proteomes" id="UP001515100">
    <property type="component" value="Unassembled WGS sequence"/>
</dbReference>
<evidence type="ECO:0000313" key="2">
    <source>
        <dbReference type="EMBL" id="KAA1372974.1"/>
    </source>
</evidence>
<dbReference type="GO" id="GO:0003989">
    <property type="term" value="F:acetyl-CoA carboxylase activity"/>
    <property type="evidence" value="ECO:0007669"/>
    <property type="project" value="InterPro"/>
</dbReference>
<dbReference type="InterPro" id="IPR032716">
    <property type="entry name" value="ACC_epsilon"/>
</dbReference>
<feature type="compositionally biased region" description="Polar residues" evidence="1">
    <location>
        <begin position="1"/>
        <end position="13"/>
    </location>
</feature>
<feature type="region of interest" description="Disordered" evidence="1">
    <location>
        <begin position="1"/>
        <end position="23"/>
    </location>
</feature>
<dbReference type="Pfam" id="PF13822">
    <property type="entry name" value="ACC_epsilon"/>
    <property type="match status" value="1"/>
</dbReference>
<feature type="region of interest" description="Disordered" evidence="1">
    <location>
        <begin position="53"/>
        <end position="90"/>
    </location>
</feature>
<gene>
    <name evidence="2" type="ORF">ESP62_017930</name>
</gene>
<dbReference type="OrthoDB" id="4300992at2"/>
<evidence type="ECO:0000313" key="3">
    <source>
        <dbReference type="Proteomes" id="UP001515100"/>
    </source>
</evidence>
<organism evidence="2 3">
    <name type="scientific">Aeromicrobium fastidiosum</name>
    <dbReference type="NCBI Taxonomy" id="52699"/>
    <lineage>
        <taxon>Bacteria</taxon>
        <taxon>Bacillati</taxon>
        <taxon>Actinomycetota</taxon>
        <taxon>Actinomycetes</taxon>
        <taxon>Propionibacteriales</taxon>
        <taxon>Nocardioidaceae</taxon>
        <taxon>Aeromicrobium</taxon>
    </lineage>
</organism>
<protein>
    <submittedName>
        <fullName evidence="2">Acyl-CoA carboxylase subunit epsilon</fullName>
    </submittedName>
</protein>
<proteinExistence type="predicted"/>
<dbReference type="AlphaFoldDB" id="A0A641AJP6"/>
<dbReference type="GO" id="GO:0004658">
    <property type="term" value="F:propionyl-CoA carboxylase activity"/>
    <property type="evidence" value="ECO:0007669"/>
    <property type="project" value="InterPro"/>
</dbReference>